<keyword evidence="6 13" id="KW-0949">S-adenosyl-L-methionine</keyword>
<protein>
    <recommendedName>
        <fullName evidence="11 13">S-adenosylmethionine:tRNA ribosyltransferase-isomerase</fullName>
        <ecNumber evidence="10 13">2.4.99.17</ecNumber>
    </recommendedName>
    <alternativeName>
        <fullName evidence="12 13">Queuosine biosynthesis protein QueA</fullName>
    </alternativeName>
</protein>
<comment type="subunit">
    <text evidence="3 13">Monomer.</text>
</comment>
<comment type="function">
    <text evidence="13">Transfers and isomerizes the ribose moiety from AdoMet to the 7-aminomethyl group of 7-deazaguanine (preQ1-tRNA) to give epoxyqueuosine (oQ-tRNA).</text>
</comment>
<keyword evidence="7 13" id="KW-0671">Queuosine biosynthesis</keyword>
<comment type="caution">
    <text evidence="14">The sequence shown here is derived from an EMBL/GenBank/DDBJ whole genome shotgun (WGS) entry which is preliminary data.</text>
</comment>
<dbReference type="NCBIfam" id="TIGR00113">
    <property type="entry name" value="queA"/>
    <property type="match status" value="1"/>
</dbReference>
<keyword evidence="5 13" id="KW-0808">Transferase</keyword>
<dbReference type="PANTHER" id="PTHR30307">
    <property type="entry name" value="S-ADENOSYLMETHIONINE:TRNA RIBOSYLTRANSFERASE-ISOMERASE"/>
    <property type="match status" value="1"/>
</dbReference>
<dbReference type="InterPro" id="IPR042119">
    <property type="entry name" value="QueA_dom2"/>
</dbReference>
<dbReference type="FunFam" id="3.40.1780.10:FF:000001">
    <property type="entry name" value="S-adenosylmethionine:tRNA ribosyltransferase-isomerase"/>
    <property type="match status" value="1"/>
</dbReference>
<dbReference type="GO" id="GO:0051075">
    <property type="term" value="F:S-adenosylmethionine:tRNA ribosyltransferase-isomerase activity"/>
    <property type="evidence" value="ECO:0007669"/>
    <property type="project" value="UniProtKB-EC"/>
</dbReference>
<dbReference type="InterPro" id="IPR036100">
    <property type="entry name" value="QueA_sf"/>
</dbReference>
<dbReference type="NCBIfam" id="NF001140">
    <property type="entry name" value="PRK00147.1"/>
    <property type="match status" value="1"/>
</dbReference>
<keyword evidence="15" id="KW-1185">Reference proteome</keyword>
<evidence type="ECO:0000256" key="11">
    <source>
        <dbReference type="ARBA" id="ARBA00069325"/>
    </source>
</evidence>
<dbReference type="GO" id="GO:0005737">
    <property type="term" value="C:cytoplasm"/>
    <property type="evidence" value="ECO:0007669"/>
    <property type="project" value="UniProtKB-SubCell"/>
</dbReference>
<dbReference type="InterPro" id="IPR003699">
    <property type="entry name" value="QueA"/>
</dbReference>
<dbReference type="HAMAP" id="MF_00113">
    <property type="entry name" value="QueA"/>
    <property type="match status" value="1"/>
</dbReference>
<dbReference type="SUPFAM" id="SSF111337">
    <property type="entry name" value="QueA-like"/>
    <property type="match status" value="1"/>
</dbReference>
<dbReference type="Proteomes" id="UP001142610">
    <property type="component" value="Unassembled WGS sequence"/>
</dbReference>
<dbReference type="EC" id="2.4.99.17" evidence="10 13"/>
<dbReference type="Gene3D" id="3.40.1780.10">
    <property type="entry name" value="QueA-like"/>
    <property type="match status" value="1"/>
</dbReference>
<evidence type="ECO:0000256" key="13">
    <source>
        <dbReference type="HAMAP-Rule" id="MF_00113"/>
    </source>
</evidence>
<sequence>MKTADFDFDLPEDLIALEPAKERSGARLLHVGEGMADRRITDLPDLLCEGDLLVLNDTRVIPAALEGRRLPREGQEGEGVAVEANLIEHLPPVNGFAHWKAFARPGKRLKVGDSLTFGPLRATVTERDQMATSLLFKTRAEAFGEALEQAGMPPLPPYIARKRAVREDDRERYQTVFADRPGSVAAPTAGLHFTEELLAELRKRGVEQTKVTLHVGAGTFLPVSTEDLGDHKMHKEWGEVGEEAAEAIARARAKGGRVVAVGTTSLRLLESAWDGTKVAPFAGDTDIFLKPGDRFPASDLLLTNFHLPKSTLFMLVCGYAGTERMKAAYAHAVEEKYRFFSYGDACLLKRLALQ</sequence>
<comment type="catalytic activity">
    <reaction evidence="8 13">
        <text>7-aminomethyl-7-carbaguanosine(34) in tRNA + S-adenosyl-L-methionine = epoxyqueuosine(34) in tRNA + adenine + L-methionine + 2 H(+)</text>
        <dbReference type="Rhea" id="RHEA:32155"/>
        <dbReference type="Rhea" id="RHEA-COMP:10342"/>
        <dbReference type="Rhea" id="RHEA-COMP:18582"/>
        <dbReference type="ChEBI" id="CHEBI:15378"/>
        <dbReference type="ChEBI" id="CHEBI:16708"/>
        <dbReference type="ChEBI" id="CHEBI:57844"/>
        <dbReference type="ChEBI" id="CHEBI:59789"/>
        <dbReference type="ChEBI" id="CHEBI:82833"/>
        <dbReference type="ChEBI" id="CHEBI:194443"/>
        <dbReference type="EC" id="2.4.99.17"/>
    </reaction>
</comment>
<evidence type="ECO:0000313" key="14">
    <source>
        <dbReference type="EMBL" id="MCQ8184421.1"/>
    </source>
</evidence>
<evidence type="ECO:0000313" key="15">
    <source>
        <dbReference type="Proteomes" id="UP001142610"/>
    </source>
</evidence>
<dbReference type="GO" id="GO:0008616">
    <property type="term" value="P:tRNA queuosine(34) biosynthetic process"/>
    <property type="evidence" value="ECO:0007669"/>
    <property type="project" value="UniProtKB-UniRule"/>
</dbReference>
<dbReference type="Pfam" id="PF02547">
    <property type="entry name" value="Queuosine_synth"/>
    <property type="match status" value="1"/>
</dbReference>
<evidence type="ECO:0000256" key="10">
    <source>
        <dbReference type="ARBA" id="ARBA00066503"/>
    </source>
</evidence>
<evidence type="ECO:0000256" key="7">
    <source>
        <dbReference type="ARBA" id="ARBA00022785"/>
    </source>
</evidence>
<dbReference type="RefSeq" id="WP_256618224.1">
    <property type="nucleotide sequence ID" value="NZ_JANIBC010000001.1"/>
</dbReference>
<evidence type="ECO:0000256" key="1">
    <source>
        <dbReference type="ARBA" id="ARBA00004496"/>
    </source>
</evidence>
<accession>A0A9X2L7L9</accession>
<dbReference type="InterPro" id="IPR042118">
    <property type="entry name" value="QueA_dom1"/>
</dbReference>
<evidence type="ECO:0000256" key="5">
    <source>
        <dbReference type="ARBA" id="ARBA00022679"/>
    </source>
</evidence>
<evidence type="ECO:0000256" key="6">
    <source>
        <dbReference type="ARBA" id="ARBA00022691"/>
    </source>
</evidence>
<evidence type="ECO:0000256" key="4">
    <source>
        <dbReference type="ARBA" id="ARBA00022490"/>
    </source>
</evidence>
<dbReference type="Gene3D" id="2.40.10.240">
    <property type="entry name" value="QueA-like"/>
    <property type="match status" value="1"/>
</dbReference>
<dbReference type="PANTHER" id="PTHR30307:SF0">
    <property type="entry name" value="S-ADENOSYLMETHIONINE:TRNA RIBOSYLTRANSFERASE-ISOMERASE"/>
    <property type="match status" value="1"/>
</dbReference>
<comment type="pathway">
    <text evidence="2 13">tRNA modification; tRNA-queuosine biosynthesis.</text>
</comment>
<comment type="similarity">
    <text evidence="9 13">Belongs to the QueA family.</text>
</comment>
<comment type="subcellular location">
    <subcellularLocation>
        <location evidence="1 13">Cytoplasm</location>
    </subcellularLocation>
</comment>
<dbReference type="AlphaFoldDB" id="A0A9X2L7L9"/>
<evidence type="ECO:0000256" key="8">
    <source>
        <dbReference type="ARBA" id="ARBA00052751"/>
    </source>
</evidence>
<evidence type="ECO:0000256" key="12">
    <source>
        <dbReference type="ARBA" id="ARBA00076160"/>
    </source>
</evidence>
<reference evidence="14" key="1">
    <citation type="submission" date="2022-07" db="EMBL/GenBank/DDBJ databases">
        <title>Parvularcula maris sp. nov., an algicidal bacterium isolated from seawater.</title>
        <authorList>
            <person name="Li F."/>
        </authorList>
    </citation>
    <scope>NUCLEOTIDE SEQUENCE</scope>
    <source>
        <strain evidence="14">BGMRC 0090</strain>
    </source>
</reference>
<keyword evidence="4 13" id="KW-0963">Cytoplasm</keyword>
<gene>
    <name evidence="13 14" type="primary">queA</name>
    <name evidence="14" type="ORF">NOG11_03385</name>
</gene>
<organism evidence="14 15">
    <name type="scientific">Parvularcula maris</name>
    <dbReference type="NCBI Taxonomy" id="2965077"/>
    <lineage>
        <taxon>Bacteria</taxon>
        <taxon>Pseudomonadati</taxon>
        <taxon>Pseudomonadota</taxon>
        <taxon>Alphaproteobacteria</taxon>
        <taxon>Parvularculales</taxon>
        <taxon>Parvularculaceae</taxon>
        <taxon>Parvularcula</taxon>
    </lineage>
</organism>
<dbReference type="EMBL" id="JANIBC010000001">
    <property type="protein sequence ID" value="MCQ8184421.1"/>
    <property type="molecule type" value="Genomic_DNA"/>
</dbReference>
<evidence type="ECO:0000256" key="9">
    <source>
        <dbReference type="ARBA" id="ARBA00061210"/>
    </source>
</evidence>
<name>A0A9X2L7L9_9PROT</name>
<keyword evidence="14" id="KW-0328">Glycosyltransferase</keyword>
<proteinExistence type="inferred from homology"/>
<evidence type="ECO:0000256" key="2">
    <source>
        <dbReference type="ARBA" id="ARBA00004691"/>
    </source>
</evidence>
<evidence type="ECO:0000256" key="3">
    <source>
        <dbReference type="ARBA" id="ARBA00011245"/>
    </source>
</evidence>